<proteinExistence type="predicted"/>
<evidence type="ECO:0000313" key="2">
    <source>
        <dbReference type="EMBL" id="MFD2866312.1"/>
    </source>
</evidence>
<name>A0ABW5XU21_9SPHI</name>
<evidence type="ECO:0000259" key="1">
    <source>
        <dbReference type="PROSITE" id="PS50943"/>
    </source>
</evidence>
<organism evidence="2 3">
    <name type="scientific">Mucilaginibacter antarcticus</name>
    <dbReference type="NCBI Taxonomy" id="1855725"/>
    <lineage>
        <taxon>Bacteria</taxon>
        <taxon>Pseudomonadati</taxon>
        <taxon>Bacteroidota</taxon>
        <taxon>Sphingobacteriia</taxon>
        <taxon>Sphingobacteriales</taxon>
        <taxon>Sphingobacteriaceae</taxon>
        <taxon>Mucilaginibacter</taxon>
    </lineage>
</organism>
<dbReference type="PROSITE" id="PS50943">
    <property type="entry name" value="HTH_CROC1"/>
    <property type="match status" value="1"/>
</dbReference>
<feature type="domain" description="HTH cro/C1-type" evidence="1">
    <location>
        <begin position="109"/>
        <end position="127"/>
    </location>
</feature>
<dbReference type="Proteomes" id="UP001597601">
    <property type="component" value="Unassembled WGS sequence"/>
</dbReference>
<dbReference type="EMBL" id="JBHUON010000024">
    <property type="protein sequence ID" value="MFD2866312.1"/>
    <property type="molecule type" value="Genomic_DNA"/>
</dbReference>
<sequence length="137" mass="15570">MKKEDVPQDLGALGKITKEICYATDEAGKYTAQSSNGWDVKSTALDTAWNDVEERIATAKQKVLNNQASPILFFMEKTLMDLEILAGYTGFWQWQIKRHLKPEVFTGLSEKKLQKYADVFNVSIVDLKTMTVNDARF</sequence>
<gene>
    <name evidence="2" type="ORF">ACFSYC_16570</name>
</gene>
<dbReference type="InterPro" id="IPR001387">
    <property type="entry name" value="Cro/C1-type_HTH"/>
</dbReference>
<dbReference type="RefSeq" id="WP_377129831.1">
    <property type="nucleotide sequence ID" value="NZ_JBHUON010000024.1"/>
</dbReference>
<comment type="caution">
    <text evidence="2">The sequence shown here is derived from an EMBL/GenBank/DDBJ whole genome shotgun (WGS) entry which is preliminary data.</text>
</comment>
<keyword evidence="3" id="KW-1185">Reference proteome</keyword>
<reference evidence="3" key="1">
    <citation type="journal article" date="2019" name="Int. J. Syst. Evol. Microbiol.">
        <title>The Global Catalogue of Microorganisms (GCM) 10K type strain sequencing project: providing services to taxonomists for standard genome sequencing and annotation.</title>
        <authorList>
            <consortium name="The Broad Institute Genomics Platform"/>
            <consortium name="The Broad Institute Genome Sequencing Center for Infectious Disease"/>
            <person name="Wu L."/>
            <person name="Ma J."/>
        </authorList>
    </citation>
    <scope>NUCLEOTIDE SEQUENCE [LARGE SCALE GENOMIC DNA]</scope>
    <source>
        <strain evidence="3">KCTC 52232</strain>
    </source>
</reference>
<accession>A0ABW5XU21</accession>
<evidence type="ECO:0000313" key="3">
    <source>
        <dbReference type="Proteomes" id="UP001597601"/>
    </source>
</evidence>
<protein>
    <recommendedName>
        <fullName evidence="1">HTH cro/C1-type domain-containing protein</fullName>
    </recommendedName>
</protein>